<reference evidence="3" key="1">
    <citation type="journal article" date="2010" name="Nat. Biotechnol.">
        <title>Draft genome sequence of the oilseed species Ricinus communis.</title>
        <authorList>
            <person name="Chan A.P."/>
            <person name="Crabtree J."/>
            <person name="Zhao Q."/>
            <person name="Lorenzi H."/>
            <person name="Orvis J."/>
            <person name="Puiu D."/>
            <person name="Melake-Berhan A."/>
            <person name="Jones K.M."/>
            <person name="Redman J."/>
            <person name="Chen G."/>
            <person name="Cahoon E.B."/>
            <person name="Gedil M."/>
            <person name="Stanke M."/>
            <person name="Haas B.J."/>
            <person name="Wortman J.R."/>
            <person name="Fraser-Liggett C.M."/>
            <person name="Ravel J."/>
            <person name="Rabinowicz P.D."/>
        </authorList>
    </citation>
    <scope>NUCLEOTIDE SEQUENCE [LARGE SCALE GENOMIC DNA]</scope>
    <source>
        <strain evidence="3">cv. Hale</strain>
    </source>
</reference>
<accession>B9SJU7</accession>
<dbReference type="Proteomes" id="UP000008311">
    <property type="component" value="Unassembled WGS sequence"/>
</dbReference>
<protein>
    <submittedName>
        <fullName evidence="2">Uncharacterized protein</fullName>
    </submittedName>
</protein>
<evidence type="ECO:0000256" key="1">
    <source>
        <dbReference type="SAM" id="MobiDB-lite"/>
    </source>
</evidence>
<gene>
    <name evidence="2" type="ORF">RCOM_1714550</name>
</gene>
<organism evidence="2 3">
    <name type="scientific">Ricinus communis</name>
    <name type="common">Castor bean</name>
    <dbReference type="NCBI Taxonomy" id="3988"/>
    <lineage>
        <taxon>Eukaryota</taxon>
        <taxon>Viridiplantae</taxon>
        <taxon>Streptophyta</taxon>
        <taxon>Embryophyta</taxon>
        <taxon>Tracheophyta</taxon>
        <taxon>Spermatophyta</taxon>
        <taxon>Magnoliopsida</taxon>
        <taxon>eudicotyledons</taxon>
        <taxon>Gunneridae</taxon>
        <taxon>Pentapetalae</taxon>
        <taxon>rosids</taxon>
        <taxon>fabids</taxon>
        <taxon>Malpighiales</taxon>
        <taxon>Euphorbiaceae</taxon>
        <taxon>Acalyphoideae</taxon>
        <taxon>Acalypheae</taxon>
        <taxon>Ricinus</taxon>
    </lineage>
</organism>
<dbReference type="eggNOG" id="ENOG502QTTC">
    <property type="taxonomic scope" value="Eukaryota"/>
</dbReference>
<dbReference type="STRING" id="3988.B9SJU7"/>
<feature type="compositionally biased region" description="Polar residues" evidence="1">
    <location>
        <begin position="170"/>
        <end position="182"/>
    </location>
</feature>
<sequence length="258" mass="26967">MSLVNNLISIGLGCEAAFSAAILGDNALMEKAWQDTGMLVESVLHAQAHGRPTLKNLVQAWNKMLQKEVEHSPSTKTDAATAFLASLEEPMLTSLAEAGKKPPIEILPPGMPSLSAFITSQKKPTPATQSSQQQPSQPLQIEGPPPANFETTTESTPITATETAPENTPQSSAPENAPQSSAPELETASPPLEASESNGSVDTTPISTSGSNPDLATSGDNIPPTSTDSITSTQIQPQIPNNQGTKISSMMPLGDDFI</sequence>
<feature type="compositionally biased region" description="Low complexity" evidence="1">
    <location>
        <begin position="150"/>
        <end position="169"/>
    </location>
</feature>
<dbReference type="EMBL" id="EQ973991">
    <property type="protein sequence ID" value="EEF36116.1"/>
    <property type="molecule type" value="Genomic_DNA"/>
</dbReference>
<feature type="compositionally biased region" description="Low complexity" evidence="1">
    <location>
        <begin position="129"/>
        <end position="140"/>
    </location>
</feature>
<feature type="compositionally biased region" description="Polar residues" evidence="1">
    <location>
        <begin position="195"/>
        <end position="220"/>
    </location>
</feature>
<dbReference type="PANTHER" id="PTHR45521:SF2">
    <property type="entry name" value="TRANSDUCIN_WD40 REPEAT-LIKE SUPERFAMILY PROTEIN"/>
    <property type="match status" value="1"/>
</dbReference>
<evidence type="ECO:0000313" key="2">
    <source>
        <dbReference type="EMBL" id="EEF36116.1"/>
    </source>
</evidence>
<name>B9SJU7_RICCO</name>
<dbReference type="PANTHER" id="PTHR45521">
    <property type="entry name" value="TSET COMPLEX MEMBER TSTF"/>
    <property type="match status" value="1"/>
</dbReference>
<dbReference type="InParanoid" id="B9SJU7"/>
<dbReference type="Gene3D" id="1.25.40.470">
    <property type="match status" value="1"/>
</dbReference>
<proteinExistence type="predicted"/>
<feature type="compositionally biased region" description="Low complexity" evidence="1">
    <location>
        <begin position="222"/>
        <end position="240"/>
    </location>
</feature>
<dbReference type="AlphaFoldDB" id="B9SJU7"/>
<evidence type="ECO:0000313" key="3">
    <source>
        <dbReference type="Proteomes" id="UP000008311"/>
    </source>
</evidence>
<dbReference type="InterPro" id="IPR053290">
    <property type="entry name" value="TSET_complex_member"/>
</dbReference>
<feature type="region of interest" description="Disordered" evidence="1">
    <location>
        <begin position="103"/>
        <end position="258"/>
    </location>
</feature>
<feature type="compositionally biased region" description="Polar residues" evidence="1">
    <location>
        <begin position="116"/>
        <end position="128"/>
    </location>
</feature>
<keyword evidence="3" id="KW-1185">Reference proteome</keyword>